<dbReference type="PANTHER" id="PTHR42827">
    <property type="entry name" value="IRON-SULFUR CLUSTER-BINDING PROTEIN-RELATED"/>
    <property type="match status" value="1"/>
</dbReference>
<keyword evidence="3" id="KW-1185">Reference proteome</keyword>
<accession>A0ABX1VQW0</accession>
<dbReference type="PANTHER" id="PTHR42827:SF1">
    <property type="entry name" value="IRON-SULFUR CLUSTER-BINDING PROTEIN"/>
    <property type="match status" value="1"/>
</dbReference>
<evidence type="ECO:0000313" key="2">
    <source>
        <dbReference type="EMBL" id="NNJ30824.1"/>
    </source>
</evidence>
<sequence length="229" mass="25260">MKEELREKVLGLGANICGFAAIERFAGAPKGFHPCDIFADCKSVVAFGIALPKGIYIADSRLIYSYFNNFACPQVDRIAYHTAVVLENTYHGLGVPLPSDGPYDYWDEDKMEGRGLLSMKHVAYLSGIGTFGKSTLLLNREYGNRLVIGCVLTNLEIESDEFASGICLEHCDLCIRNCPVGAINENGVEQKTCRTNSYGKSKRGFETVECNCCRTACPMCFGLHEFQAH</sequence>
<dbReference type="Proteomes" id="UP000539052">
    <property type="component" value="Unassembled WGS sequence"/>
</dbReference>
<comment type="caution">
    <text evidence="2">The sequence shown here is derived from an EMBL/GenBank/DDBJ whole genome shotgun (WGS) entry which is preliminary data.</text>
</comment>
<evidence type="ECO:0000259" key="1">
    <source>
        <dbReference type="PROSITE" id="PS51379"/>
    </source>
</evidence>
<dbReference type="InterPro" id="IPR017896">
    <property type="entry name" value="4Fe4S_Fe-S-bd"/>
</dbReference>
<proteinExistence type="predicted"/>
<dbReference type="PROSITE" id="PS51379">
    <property type="entry name" value="4FE4S_FER_2"/>
    <property type="match status" value="1"/>
</dbReference>
<dbReference type="RefSeq" id="WP_170822010.1">
    <property type="nucleotide sequence ID" value="NZ_JAAOXG010000026.1"/>
</dbReference>
<feature type="domain" description="4Fe-4S ferredoxin-type" evidence="1">
    <location>
        <begin position="158"/>
        <end position="188"/>
    </location>
</feature>
<evidence type="ECO:0000313" key="3">
    <source>
        <dbReference type="Proteomes" id="UP000539052"/>
    </source>
</evidence>
<dbReference type="EMBL" id="JAAOXG010000026">
    <property type="protein sequence ID" value="NNJ30824.1"/>
    <property type="molecule type" value="Genomic_DNA"/>
</dbReference>
<reference evidence="2 3" key="1">
    <citation type="submission" date="2020-03" db="EMBL/GenBank/DDBJ databases">
        <title>Genome Sequence of industrial isolate, B5A.</title>
        <authorList>
            <person name="Sharma S."/>
            <person name="Patil P.B."/>
            <person name="Korpole S."/>
        </authorList>
    </citation>
    <scope>NUCLEOTIDE SEQUENCE [LARGE SCALE GENOMIC DNA]</scope>
    <source>
        <strain evidence="2 3">PI-S10-B5A</strain>
    </source>
</reference>
<gene>
    <name evidence="2" type="ORF">G9470_13620</name>
</gene>
<protein>
    <submittedName>
        <fullName evidence="2">Epoxyqueuosine reductase</fullName>
    </submittedName>
</protein>
<name>A0ABX1VQW0_9FIRM</name>
<organism evidence="2 3">
    <name type="scientific">Lacrimispora defluvii</name>
    <dbReference type="NCBI Taxonomy" id="2719233"/>
    <lineage>
        <taxon>Bacteria</taxon>
        <taxon>Bacillati</taxon>
        <taxon>Bacillota</taxon>
        <taxon>Clostridia</taxon>
        <taxon>Lachnospirales</taxon>
        <taxon>Lachnospiraceae</taxon>
        <taxon>Lacrimispora</taxon>
    </lineage>
</organism>